<reference evidence="2" key="1">
    <citation type="journal article" date="2019" name="Int. J. Syst. Evol. Microbiol.">
        <title>The Global Catalogue of Microorganisms (GCM) 10K type strain sequencing project: providing services to taxonomists for standard genome sequencing and annotation.</title>
        <authorList>
            <consortium name="The Broad Institute Genomics Platform"/>
            <consortium name="The Broad Institute Genome Sequencing Center for Infectious Disease"/>
            <person name="Wu L."/>
            <person name="Ma J."/>
        </authorList>
    </citation>
    <scope>NUCLEOTIDE SEQUENCE [LARGE SCALE GENOMIC DNA]</scope>
    <source>
        <strain evidence="2">NBRC 102030</strain>
    </source>
</reference>
<dbReference type="Proteomes" id="UP001157046">
    <property type="component" value="Unassembled WGS sequence"/>
</dbReference>
<evidence type="ECO:0008006" key="3">
    <source>
        <dbReference type="Google" id="ProtNLM"/>
    </source>
</evidence>
<keyword evidence="2" id="KW-1185">Reference proteome</keyword>
<dbReference type="EMBL" id="BSUY01000001">
    <property type="protein sequence ID" value="GMA80744.1"/>
    <property type="molecule type" value="Genomic_DNA"/>
</dbReference>
<sequence length="119" mass="13512">MESSNETAVFNVFFSLLMFTHPKKMHAEPIELEHYQAKALVNSGQILSLNGTLAVVNQFCQGELIDAHLYQEDHKWRYDLQIKVQRGQIVNLSIDATNGQADNSIALPSECRKHETVTR</sequence>
<name>A0ABQ6IZ12_9GAMM</name>
<comment type="caution">
    <text evidence="1">The sequence shown here is derived from an EMBL/GenBank/DDBJ whole genome shotgun (WGS) entry which is preliminary data.</text>
</comment>
<evidence type="ECO:0000313" key="2">
    <source>
        <dbReference type="Proteomes" id="UP001157046"/>
    </source>
</evidence>
<evidence type="ECO:0000313" key="1">
    <source>
        <dbReference type="EMBL" id="GMA80744.1"/>
    </source>
</evidence>
<proteinExistence type="predicted"/>
<protein>
    <recommendedName>
        <fullName evidence="3">MSHA biogenesis protein MshK</fullName>
    </recommendedName>
</protein>
<organism evidence="1 2">
    <name type="scientific">Shewanella glacialipiscicola</name>
    <dbReference type="NCBI Taxonomy" id="614069"/>
    <lineage>
        <taxon>Bacteria</taxon>
        <taxon>Pseudomonadati</taxon>
        <taxon>Pseudomonadota</taxon>
        <taxon>Gammaproteobacteria</taxon>
        <taxon>Alteromonadales</taxon>
        <taxon>Shewanellaceae</taxon>
        <taxon>Shewanella</taxon>
    </lineage>
</organism>
<gene>
    <name evidence="1" type="ORF">GCM10025855_02770</name>
</gene>
<accession>A0ABQ6IZ12</accession>